<dbReference type="FunFam" id="3.20.20.300:FF:000002">
    <property type="entry name" value="Probable beta-glucosidase"/>
    <property type="match status" value="1"/>
</dbReference>
<sequence length="1055" mass="114894">METQPGVRTLVVVALSALALPGFSAVVKPRDDVPYPYVAEDYYPAPHGGWVGGWSESYAKAQALVEEMTLVEKTNITAGTGFYMGSAPRLGFPNLCLQDGAHGVRLVDNVTAFPPGITAGATWDKDLTYQRAVALGKEFRGKGANVYLGPTVGPIGRKPRGGRNWEGFGADPVLQGKLGAVTVKGVQEQGVIATIKHLVGNEQEMYRMYNSIMPGYSANIGMKWHRTVDDRTMHELYLWPFGDAVKAGVGSVMTAYNAVNGSASSQNSYLINGLLKDELGFQGFVMSDWLSHISGVASAIAGLDMDMPGDTQIPFFGTSFWMYELTRSALNGSVPMDRINDMATRIVAAWYQMGQDQDFPEPNFSSNTFDATGSLYPAALLSPSGVVNQFVNVQDGHYLTARQVAQDAITMLKNDDDLLPLDVDQPLKIFGTGAHTNPDGPNACTDRSCNKGTLGMGWGSQTVEYPYLDSPIDAIDGRAGDVEYYNTDSFPSVDTPTDDDVAIVFISSDAGENSYTVEGNHGDRDADGLKAWHNGDELVQAAADKYSNVVVVAHTVGPLTLEDWIDLPSVKAVLFAHLPGQEAGESLANILFGDVSPSGHLPYTIPASEDDYLGYFDLAGMDFLDFGQIQDTYAEELYIDYRFLNLENTKPRYAFGHGLSYAEFELGNATIDTVAHISSEYPDTRPGKEDTPVYSSEPPGAEEVVKPDNFDAIWRYLYSWLDDEADAEAAIADGESSEYPYPDGYSEVQTAAPRAGGGEDGNPDLWEAIYAVSVQVTNVGASGYSGRSVVQAYLQYPDGIDYETPMIQLRDFAKTGTLGPGETETVELELTRRDLSVWDVVVQDWKMFPDRGYKVWIGEASDNLGLVCLTAYGTCDEGEESPVRLLNEDAGTALQIHRHLEHMNLGIPEASQARDATTNRSAPGPSGQEDTPAHLEDNRKEPARRKVLLLPTDPPTDSFQAIATVDSIPVEPHRHVSSHHNYVTDIRPRPTHLDNEQPGVRGSWITSAIRAAAHYGGELQVEEEKTVWVREQDEDGEGEEDDQAKDGEGEEEVGC</sequence>
<comment type="pathway">
    <text evidence="2 10">Glycan metabolism; cellulose degradation.</text>
</comment>
<feature type="compositionally biased region" description="Basic and acidic residues" evidence="11">
    <location>
        <begin position="931"/>
        <end position="941"/>
    </location>
</feature>
<dbReference type="Gene3D" id="2.60.40.10">
    <property type="entry name" value="Immunoglobulins"/>
    <property type="match status" value="1"/>
</dbReference>
<dbReference type="InterPro" id="IPR019800">
    <property type="entry name" value="Glyco_hydro_3_AS"/>
</dbReference>
<feature type="domain" description="Fibronectin type III-like" evidence="13">
    <location>
        <begin position="788"/>
        <end position="861"/>
    </location>
</feature>
<evidence type="ECO:0000256" key="2">
    <source>
        <dbReference type="ARBA" id="ARBA00004987"/>
    </source>
</evidence>
<protein>
    <recommendedName>
        <fullName evidence="10">beta-glucosidase</fullName>
        <ecNumber evidence="10">3.2.1.21</ecNumber>
    </recommendedName>
</protein>
<dbReference type="Pfam" id="PF00933">
    <property type="entry name" value="Glyco_hydro_3"/>
    <property type="match status" value="1"/>
</dbReference>
<gene>
    <name evidence="14" type="ORF">MKZ38_000623</name>
</gene>
<dbReference type="InterPro" id="IPR002772">
    <property type="entry name" value="Glyco_hydro_3_C"/>
</dbReference>
<reference evidence="14" key="1">
    <citation type="submission" date="2022-07" db="EMBL/GenBank/DDBJ databases">
        <title>Draft genome sequence of Zalerion maritima ATCC 34329, a (micro)plastics degrading marine fungus.</title>
        <authorList>
            <person name="Paco A."/>
            <person name="Goncalves M.F.M."/>
            <person name="Rocha-Santos T.A.P."/>
            <person name="Alves A."/>
        </authorList>
    </citation>
    <scope>NUCLEOTIDE SEQUENCE</scope>
    <source>
        <strain evidence="14">ATCC 34329</strain>
    </source>
</reference>
<keyword evidence="8 10" id="KW-0326">Glycosidase</keyword>
<dbReference type="Gene3D" id="3.20.20.300">
    <property type="entry name" value="Glycoside hydrolase, family 3, N-terminal domain"/>
    <property type="match status" value="1"/>
</dbReference>
<dbReference type="EC" id="3.2.1.21" evidence="10"/>
<dbReference type="InterPro" id="IPR036962">
    <property type="entry name" value="Glyco_hydro_3_N_sf"/>
</dbReference>
<evidence type="ECO:0000256" key="1">
    <source>
        <dbReference type="ARBA" id="ARBA00000448"/>
    </source>
</evidence>
<dbReference type="Gene3D" id="3.40.50.1700">
    <property type="entry name" value="Glycoside hydrolase family 3 C-terminal domain"/>
    <property type="match status" value="1"/>
</dbReference>
<dbReference type="InterPro" id="IPR001764">
    <property type="entry name" value="Glyco_hydro_3_N"/>
</dbReference>
<evidence type="ECO:0000259" key="13">
    <source>
        <dbReference type="SMART" id="SM01217"/>
    </source>
</evidence>
<dbReference type="Pfam" id="PF01915">
    <property type="entry name" value="Glyco_hydro_3_C"/>
    <property type="match status" value="1"/>
</dbReference>
<evidence type="ECO:0000256" key="12">
    <source>
        <dbReference type="SAM" id="SignalP"/>
    </source>
</evidence>
<keyword evidence="12" id="KW-0732">Signal</keyword>
<evidence type="ECO:0000256" key="7">
    <source>
        <dbReference type="ARBA" id="ARBA00023277"/>
    </source>
</evidence>
<feature type="region of interest" description="Disordered" evidence="11">
    <location>
        <begin position="912"/>
        <end position="944"/>
    </location>
</feature>
<dbReference type="InterPro" id="IPR050288">
    <property type="entry name" value="Cellulose_deg_GH3"/>
</dbReference>
<dbReference type="InterPro" id="IPR013783">
    <property type="entry name" value="Ig-like_fold"/>
</dbReference>
<feature type="compositionally biased region" description="Acidic residues" evidence="11">
    <location>
        <begin position="1032"/>
        <end position="1055"/>
    </location>
</feature>
<comment type="caution">
    <text evidence="14">The sequence shown here is derived from an EMBL/GenBank/DDBJ whole genome shotgun (WGS) entry which is preliminary data.</text>
</comment>
<feature type="region of interest" description="Disordered" evidence="11">
    <location>
        <begin position="735"/>
        <end position="760"/>
    </location>
</feature>
<keyword evidence="7 10" id="KW-0119">Carbohydrate metabolism</keyword>
<keyword evidence="9 10" id="KW-0624">Polysaccharide degradation</keyword>
<evidence type="ECO:0000256" key="10">
    <source>
        <dbReference type="RuleBase" id="RU361161"/>
    </source>
</evidence>
<evidence type="ECO:0000256" key="4">
    <source>
        <dbReference type="ARBA" id="ARBA00022801"/>
    </source>
</evidence>
<evidence type="ECO:0000256" key="11">
    <source>
        <dbReference type="SAM" id="MobiDB-lite"/>
    </source>
</evidence>
<dbReference type="EMBL" id="JAKWBI020000114">
    <property type="protein sequence ID" value="KAJ2902377.1"/>
    <property type="molecule type" value="Genomic_DNA"/>
</dbReference>
<keyword evidence="4 10" id="KW-0378">Hydrolase</keyword>
<feature type="chain" id="PRO_5042246086" description="beta-glucosidase" evidence="12">
    <location>
        <begin position="26"/>
        <end position="1055"/>
    </location>
</feature>
<dbReference type="SUPFAM" id="SSF52279">
    <property type="entry name" value="Beta-D-glucan exohydrolase, C-terminal domain"/>
    <property type="match status" value="1"/>
</dbReference>
<dbReference type="InterPro" id="IPR026891">
    <property type="entry name" value="Fn3-like"/>
</dbReference>
<dbReference type="GO" id="GO:0030245">
    <property type="term" value="P:cellulose catabolic process"/>
    <property type="evidence" value="ECO:0007669"/>
    <property type="project" value="UniProtKB-KW"/>
</dbReference>
<feature type="region of interest" description="Disordered" evidence="11">
    <location>
        <begin position="680"/>
        <end position="700"/>
    </location>
</feature>
<evidence type="ECO:0000313" key="15">
    <source>
        <dbReference type="Proteomes" id="UP001201980"/>
    </source>
</evidence>
<dbReference type="PRINTS" id="PR00133">
    <property type="entry name" value="GLHYDRLASE3"/>
</dbReference>
<keyword evidence="5" id="KW-0136">Cellulose degradation</keyword>
<organism evidence="14 15">
    <name type="scientific">Zalerion maritima</name>
    <dbReference type="NCBI Taxonomy" id="339359"/>
    <lineage>
        <taxon>Eukaryota</taxon>
        <taxon>Fungi</taxon>
        <taxon>Dikarya</taxon>
        <taxon>Ascomycota</taxon>
        <taxon>Pezizomycotina</taxon>
        <taxon>Sordariomycetes</taxon>
        <taxon>Lulworthiomycetidae</taxon>
        <taxon>Lulworthiales</taxon>
        <taxon>Lulworthiaceae</taxon>
        <taxon>Zalerion</taxon>
    </lineage>
</organism>
<comment type="similarity">
    <text evidence="3 10">Belongs to the glycosyl hydrolase 3 family.</text>
</comment>
<feature type="compositionally biased region" description="Basic and acidic residues" evidence="11">
    <location>
        <begin position="682"/>
        <end position="691"/>
    </location>
</feature>
<dbReference type="PROSITE" id="PS00775">
    <property type="entry name" value="GLYCOSYL_HYDROL_F3"/>
    <property type="match status" value="1"/>
</dbReference>
<dbReference type="SMART" id="SM01217">
    <property type="entry name" value="Fn3_like"/>
    <property type="match status" value="1"/>
</dbReference>
<evidence type="ECO:0000256" key="5">
    <source>
        <dbReference type="ARBA" id="ARBA00023001"/>
    </source>
</evidence>
<dbReference type="AlphaFoldDB" id="A0AAD5WUB8"/>
<evidence type="ECO:0000256" key="6">
    <source>
        <dbReference type="ARBA" id="ARBA00023180"/>
    </source>
</evidence>
<proteinExistence type="inferred from homology"/>
<dbReference type="SUPFAM" id="SSF51445">
    <property type="entry name" value="(Trans)glycosidases"/>
    <property type="match status" value="1"/>
</dbReference>
<keyword evidence="15" id="KW-1185">Reference proteome</keyword>
<evidence type="ECO:0000256" key="8">
    <source>
        <dbReference type="ARBA" id="ARBA00023295"/>
    </source>
</evidence>
<dbReference type="InterPro" id="IPR017853">
    <property type="entry name" value="GH"/>
</dbReference>
<accession>A0AAD5WUB8</accession>
<keyword evidence="6" id="KW-0325">Glycoprotein</keyword>
<dbReference type="Pfam" id="PF14310">
    <property type="entry name" value="Fn3-like"/>
    <property type="match status" value="1"/>
</dbReference>
<evidence type="ECO:0000313" key="14">
    <source>
        <dbReference type="EMBL" id="KAJ2902377.1"/>
    </source>
</evidence>
<evidence type="ECO:0000256" key="9">
    <source>
        <dbReference type="ARBA" id="ARBA00023326"/>
    </source>
</evidence>
<dbReference type="PANTHER" id="PTHR42715:SF2">
    <property type="entry name" value="BETA-GLUCOSIDASE F-RELATED"/>
    <property type="match status" value="1"/>
</dbReference>
<feature type="signal peptide" evidence="12">
    <location>
        <begin position="1"/>
        <end position="25"/>
    </location>
</feature>
<feature type="region of interest" description="Disordered" evidence="11">
    <location>
        <begin position="1029"/>
        <end position="1055"/>
    </location>
</feature>
<dbReference type="GO" id="GO:0008422">
    <property type="term" value="F:beta-glucosidase activity"/>
    <property type="evidence" value="ECO:0007669"/>
    <property type="project" value="UniProtKB-EC"/>
</dbReference>
<dbReference type="Proteomes" id="UP001201980">
    <property type="component" value="Unassembled WGS sequence"/>
</dbReference>
<evidence type="ECO:0000256" key="3">
    <source>
        <dbReference type="ARBA" id="ARBA00005336"/>
    </source>
</evidence>
<dbReference type="FunFam" id="3.40.50.1700:FF:000003">
    <property type="entry name" value="Probable beta-glucosidase"/>
    <property type="match status" value="1"/>
</dbReference>
<name>A0AAD5WUB8_9PEZI</name>
<dbReference type="PANTHER" id="PTHR42715">
    <property type="entry name" value="BETA-GLUCOSIDASE"/>
    <property type="match status" value="1"/>
</dbReference>
<comment type="catalytic activity">
    <reaction evidence="1 10">
        <text>Hydrolysis of terminal, non-reducing beta-D-glucosyl residues with release of beta-D-glucose.</text>
        <dbReference type="EC" id="3.2.1.21"/>
    </reaction>
</comment>
<dbReference type="InterPro" id="IPR036881">
    <property type="entry name" value="Glyco_hydro_3_C_sf"/>
</dbReference>